<reference evidence="2 3" key="1">
    <citation type="submission" date="2023-07" db="EMBL/GenBank/DDBJ databases">
        <title>Genomic Encyclopedia of Type Strains, Phase IV (KMG-IV): sequencing the most valuable type-strain genomes for metagenomic binning, comparative biology and taxonomic classification.</title>
        <authorList>
            <person name="Goeker M."/>
        </authorList>
    </citation>
    <scope>NUCLEOTIDE SEQUENCE [LARGE SCALE GENOMIC DNA]</scope>
    <source>
        <strain evidence="2 3">DSM 19598</strain>
    </source>
</reference>
<comment type="caution">
    <text evidence="2">The sequence shown here is derived from an EMBL/GenBank/DDBJ whole genome shotgun (WGS) entry which is preliminary data.</text>
</comment>
<dbReference type="EMBL" id="JAUSUN010000020">
    <property type="protein sequence ID" value="MDQ0414767.1"/>
    <property type="molecule type" value="Genomic_DNA"/>
</dbReference>
<organism evidence="2 3">
    <name type="scientific">Mesobacillus stamsii</name>
    <dbReference type="NCBI Taxonomy" id="225347"/>
    <lineage>
        <taxon>Bacteria</taxon>
        <taxon>Bacillati</taxon>
        <taxon>Bacillota</taxon>
        <taxon>Bacilli</taxon>
        <taxon>Bacillales</taxon>
        <taxon>Bacillaceae</taxon>
        <taxon>Mesobacillus</taxon>
    </lineage>
</organism>
<evidence type="ECO:0000313" key="3">
    <source>
        <dbReference type="Proteomes" id="UP001242313"/>
    </source>
</evidence>
<proteinExistence type="predicted"/>
<keyword evidence="3" id="KW-1185">Reference proteome</keyword>
<name>A0ABU0FXV5_9BACI</name>
<sequence>MVQKVNDHKNRFLVQFTNKFIISITYKKLRDIPKLFVTIKWLESFPLGYRMGPNRSQLRTGFGEKGEKQSELASTSDRFLVKRRKAVRTGANFGQVLGEKEKSSPNRSQLRTGFAGKGKK</sequence>
<gene>
    <name evidence="2" type="ORF">J2S25_002977</name>
</gene>
<evidence type="ECO:0000313" key="2">
    <source>
        <dbReference type="EMBL" id="MDQ0414767.1"/>
    </source>
</evidence>
<protein>
    <submittedName>
        <fullName evidence="2">Uncharacterized protein</fullName>
    </submittedName>
</protein>
<dbReference type="Proteomes" id="UP001242313">
    <property type="component" value="Unassembled WGS sequence"/>
</dbReference>
<evidence type="ECO:0000256" key="1">
    <source>
        <dbReference type="SAM" id="MobiDB-lite"/>
    </source>
</evidence>
<feature type="region of interest" description="Disordered" evidence="1">
    <location>
        <begin position="92"/>
        <end position="120"/>
    </location>
</feature>
<accession>A0ABU0FXV5</accession>